<dbReference type="Pfam" id="PF01551">
    <property type="entry name" value="Peptidase_M23"/>
    <property type="match status" value="1"/>
</dbReference>
<comment type="similarity">
    <text evidence="1">Belongs to the E.coli NlpD/Haemophilus LppB family.</text>
</comment>
<dbReference type="RefSeq" id="WP_265962451.1">
    <property type="nucleotide sequence ID" value="NZ_JAPEVI010000003.1"/>
</dbReference>
<dbReference type="Pfam" id="PF01476">
    <property type="entry name" value="LysM"/>
    <property type="match status" value="1"/>
</dbReference>
<feature type="compositionally biased region" description="Polar residues" evidence="2">
    <location>
        <begin position="77"/>
        <end position="89"/>
    </location>
</feature>
<evidence type="ECO:0000256" key="2">
    <source>
        <dbReference type="SAM" id="MobiDB-lite"/>
    </source>
</evidence>
<feature type="compositionally biased region" description="Polar residues" evidence="2">
    <location>
        <begin position="154"/>
        <end position="167"/>
    </location>
</feature>
<keyword evidence="5" id="KW-1185">Reference proteome</keyword>
<dbReference type="InterPro" id="IPR018392">
    <property type="entry name" value="LysM"/>
</dbReference>
<dbReference type="CDD" id="cd00118">
    <property type="entry name" value="LysM"/>
    <property type="match status" value="1"/>
</dbReference>
<gene>
    <name evidence="4" type="ORF">ON753_10420</name>
</gene>
<organism evidence="4 5">
    <name type="scientific">Roseibium salinum</name>
    <dbReference type="NCBI Taxonomy" id="1604349"/>
    <lineage>
        <taxon>Bacteria</taxon>
        <taxon>Pseudomonadati</taxon>
        <taxon>Pseudomonadota</taxon>
        <taxon>Alphaproteobacteria</taxon>
        <taxon>Hyphomicrobiales</taxon>
        <taxon>Stappiaceae</taxon>
        <taxon>Roseibium</taxon>
    </lineage>
</organism>
<evidence type="ECO:0000313" key="5">
    <source>
        <dbReference type="Proteomes" id="UP001300261"/>
    </source>
</evidence>
<dbReference type="InterPro" id="IPR036779">
    <property type="entry name" value="LysM_dom_sf"/>
</dbReference>
<dbReference type="Gene3D" id="2.70.70.10">
    <property type="entry name" value="Glucose Permease (Domain IIA)"/>
    <property type="match status" value="1"/>
</dbReference>
<dbReference type="SUPFAM" id="SSF51261">
    <property type="entry name" value="Duplicated hybrid motif"/>
    <property type="match status" value="1"/>
</dbReference>
<dbReference type="Gene3D" id="3.10.350.10">
    <property type="entry name" value="LysM domain"/>
    <property type="match status" value="1"/>
</dbReference>
<protein>
    <submittedName>
        <fullName evidence="4">M23 family metallopeptidase</fullName>
    </submittedName>
</protein>
<dbReference type="Proteomes" id="UP001300261">
    <property type="component" value="Unassembled WGS sequence"/>
</dbReference>
<dbReference type="PANTHER" id="PTHR21666">
    <property type="entry name" value="PEPTIDASE-RELATED"/>
    <property type="match status" value="1"/>
</dbReference>
<dbReference type="SMART" id="SM00257">
    <property type="entry name" value="LysM"/>
    <property type="match status" value="1"/>
</dbReference>
<evidence type="ECO:0000259" key="3">
    <source>
        <dbReference type="PROSITE" id="PS51782"/>
    </source>
</evidence>
<accession>A0ABT3R0M7</accession>
<dbReference type="InterPro" id="IPR050570">
    <property type="entry name" value="Cell_wall_metabolism_enzyme"/>
</dbReference>
<feature type="region of interest" description="Disordered" evidence="2">
    <location>
        <begin position="123"/>
        <end position="173"/>
    </location>
</feature>
<feature type="region of interest" description="Disordered" evidence="2">
    <location>
        <begin position="1"/>
        <end position="28"/>
    </location>
</feature>
<dbReference type="InterPro" id="IPR016047">
    <property type="entry name" value="M23ase_b-sheet_dom"/>
</dbReference>
<sequence length="329" mass="34628">MSQAQDVASAKSWKGWTSAGGTRVQVRQGDDLNSIARRYGVPVQALTTVNGIDDPKAVRPGQSIIVPTYSYADNSGATRNAAGNSQPIVTASVGRPGRKPGEQPSFNDVDRGAVAESDANLVQVSALPKRKPGDVDGTFTTASVSRTDPAPTRQPANQSTGNTQSGTVDKDSLPAPALTQEAAPSEPIKTPVVASIKEDTDVSTGQFRWPVQGRIISEFGAKPGGGKNEGVNLAVPEGTPVKAADDGTVIYSGNELKGYGNLILLRHSQGWVSAYAHNSELKVKRGDTVRRGDVVGLAGATGSVNQPQLHFELRQGNKPVDPLKYMPRR</sequence>
<dbReference type="SUPFAM" id="SSF54106">
    <property type="entry name" value="LysM domain"/>
    <property type="match status" value="1"/>
</dbReference>
<proteinExistence type="inferred from homology"/>
<dbReference type="PANTHER" id="PTHR21666:SF263">
    <property type="entry name" value="MUREIN HYDROLASE ACTIVATOR NLPD"/>
    <property type="match status" value="1"/>
</dbReference>
<evidence type="ECO:0000256" key="1">
    <source>
        <dbReference type="ARBA" id="ARBA00038420"/>
    </source>
</evidence>
<dbReference type="CDD" id="cd12797">
    <property type="entry name" value="M23_peptidase"/>
    <property type="match status" value="1"/>
</dbReference>
<dbReference type="EMBL" id="JAPEVI010000003">
    <property type="protein sequence ID" value="MCX2722790.1"/>
    <property type="molecule type" value="Genomic_DNA"/>
</dbReference>
<feature type="region of interest" description="Disordered" evidence="2">
    <location>
        <begin position="77"/>
        <end position="109"/>
    </location>
</feature>
<reference evidence="4 5" key="1">
    <citation type="journal article" date="2016" name="Int. J. Syst. Evol. Microbiol.">
        <title>Labrenzia salina sp. nov., isolated from the rhizosphere of the halophyte Arthrocnemum macrostachyum.</title>
        <authorList>
            <person name="Camacho M."/>
            <person name="Redondo-Gomez S."/>
            <person name="Rodriguez-Llorente I."/>
            <person name="Rohde M."/>
            <person name="Sproer C."/>
            <person name="Schumann P."/>
            <person name="Klenk H.P."/>
            <person name="Montero-Calasanz M.D.C."/>
        </authorList>
    </citation>
    <scope>NUCLEOTIDE SEQUENCE [LARGE SCALE GENOMIC DNA]</scope>
    <source>
        <strain evidence="4 5">DSM 29163</strain>
    </source>
</reference>
<dbReference type="PROSITE" id="PS51782">
    <property type="entry name" value="LYSM"/>
    <property type="match status" value="1"/>
</dbReference>
<evidence type="ECO:0000313" key="4">
    <source>
        <dbReference type="EMBL" id="MCX2722790.1"/>
    </source>
</evidence>
<feature type="domain" description="LysM" evidence="3">
    <location>
        <begin position="22"/>
        <end position="66"/>
    </location>
</feature>
<name>A0ABT3R0M7_9HYPH</name>
<dbReference type="InterPro" id="IPR011055">
    <property type="entry name" value="Dup_hybrid_motif"/>
</dbReference>
<comment type="caution">
    <text evidence="4">The sequence shown here is derived from an EMBL/GenBank/DDBJ whole genome shotgun (WGS) entry which is preliminary data.</text>
</comment>